<dbReference type="EMBL" id="MK500388">
    <property type="protein sequence ID" value="QBK88356.1"/>
    <property type="molecule type" value="Genomic_DNA"/>
</dbReference>
<keyword evidence="1" id="KW-0472">Membrane</keyword>
<organism evidence="2">
    <name type="scientific">Mimivirus LCMiAC01</name>
    <dbReference type="NCBI Taxonomy" id="2506608"/>
    <lineage>
        <taxon>Viruses</taxon>
        <taxon>Varidnaviria</taxon>
        <taxon>Bamfordvirae</taxon>
        <taxon>Nucleocytoviricota</taxon>
        <taxon>Megaviricetes</taxon>
        <taxon>Imitervirales</taxon>
        <taxon>Mimiviridae</taxon>
        <taxon>Klosneuvirinae</taxon>
    </lineage>
</organism>
<feature type="transmembrane region" description="Helical" evidence="1">
    <location>
        <begin position="12"/>
        <end position="33"/>
    </location>
</feature>
<keyword evidence="1" id="KW-1133">Transmembrane helix</keyword>
<feature type="transmembrane region" description="Helical" evidence="1">
    <location>
        <begin position="65"/>
        <end position="81"/>
    </location>
</feature>
<gene>
    <name evidence="2" type="ORF">LCMiAC01_00200</name>
</gene>
<evidence type="ECO:0000313" key="2">
    <source>
        <dbReference type="EMBL" id="QBK88356.1"/>
    </source>
</evidence>
<proteinExistence type="predicted"/>
<evidence type="ECO:0000256" key="1">
    <source>
        <dbReference type="SAM" id="Phobius"/>
    </source>
</evidence>
<sequence length="103" mass="12270">MDYFKKIMDNKYVTIILTLFLFLYGYTLSRVALPNYIKNLFNNNIFRIVFLSLLLIYNFDKSPHVALAVSIVFVLTLYYIGEREMKENFAYLEAYANKKRNDV</sequence>
<protein>
    <submittedName>
        <fullName evidence="2">Uncharacterized protein</fullName>
    </submittedName>
</protein>
<name>A0A481Z104_9VIRU</name>
<keyword evidence="1" id="KW-0812">Transmembrane</keyword>
<accession>A0A481Z104</accession>
<reference evidence="2" key="1">
    <citation type="journal article" date="2019" name="MBio">
        <title>Virus Genomes from Deep Sea Sediments Expand the Ocean Megavirome and Support Independent Origins of Viral Gigantism.</title>
        <authorList>
            <person name="Backstrom D."/>
            <person name="Yutin N."/>
            <person name="Jorgensen S.L."/>
            <person name="Dharamshi J."/>
            <person name="Homa F."/>
            <person name="Zaremba-Niedwiedzka K."/>
            <person name="Spang A."/>
            <person name="Wolf Y.I."/>
            <person name="Koonin E.V."/>
            <person name="Ettema T.J."/>
        </authorList>
    </citation>
    <scope>NUCLEOTIDE SEQUENCE</scope>
</reference>